<dbReference type="Gene3D" id="2.70.98.10">
    <property type="match status" value="1"/>
</dbReference>
<dbReference type="SUPFAM" id="SSF74650">
    <property type="entry name" value="Galactose mutarotase-like"/>
    <property type="match status" value="1"/>
</dbReference>
<feature type="active site" evidence="5">
    <location>
        <position position="266"/>
    </location>
</feature>
<reference evidence="7" key="1">
    <citation type="submission" date="2016-10" db="EMBL/GenBank/DDBJ databases">
        <authorList>
            <person name="Varghese N."/>
            <person name="Submissions S."/>
        </authorList>
    </citation>
    <scope>NUCLEOTIDE SEQUENCE [LARGE SCALE GENOMIC DNA]</scope>
    <source>
        <strain evidence="7">DSM 25157</strain>
    </source>
</reference>
<comment type="similarity">
    <text evidence="2 4">Belongs to the glucose-6-phosphate 1-epimerase family.</text>
</comment>
<dbReference type="GO" id="GO:0005975">
    <property type="term" value="P:carbohydrate metabolic process"/>
    <property type="evidence" value="ECO:0007669"/>
    <property type="project" value="InterPro"/>
</dbReference>
<dbReference type="EC" id="5.1.3.15" evidence="4"/>
<evidence type="ECO:0000256" key="1">
    <source>
        <dbReference type="ARBA" id="ARBA00001096"/>
    </source>
</evidence>
<dbReference type="PANTHER" id="PTHR11122">
    <property type="entry name" value="APOSPORY-ASSOCIATED PROTEIN C-RELATED"/>
    <property type="match status" value="1"/>
</dbReference>
<dbReference type="STRING" id="592050.SAMN05421875_12722"/>
<keyword evidence="3 4" id="KW-0413">Isomerase</keyword>
<evidence type="ECO:0000256" key="3">
    <source>
        <dbReference type="ARBA" id="ARBA00023235"/>
    </source>
</evidence>
<dbReference type="Pfam" id="PF01263">
    <property type="entry name" value="Aldose_epim"/>
    <property type="match status" value="1"/>
</dbReference>
<keyword evidence="7" id="KW-1185">Reference proteome</keyword>
<dbReference type="GO" id="GO:0005737">
    <property type="term" value="C:cytoplasm"/>
    <property type="evidence" value="ECO:0007669"/>
    <property type="project" value="TreeGrafter"/>
</dbReference>
<dbReference type="GO" id="GO:0030246">
    <property type="term" value="F:carbohydrate binding"/>
    <property type="evidence" value="ECO:0007669"/>
    <property type="project" value="UniProtKB-UniRule"/>
</dbReference>
<dbReference type="InterPro" id="IPR011013">
    <property type="entry name" value="Gal_mutarotase_sf_dom"/>
</dbReference>
<dbReference type="CDD" id="cd09020">
    <property type="entry name" value="D-hex-6-P-epi_like"/>
    <property type="match status" value="1"/>
</dbReference>
<dbReference type="InterPro" id="IPR014718">
    <property type="entry name" value="GH-type_carb-bd"/>
</dbReference>
<dbReference type="GeneID" id="34235043"/>
<dbReference type="Proteomes" id="UP000199002">
    <property type="component" value="Unassembled WGS sequence"/>
</dbReference>
<evidence type="ECO:0000256" key="4">
    <source>
        <dbReference type="PIRNR" id="PIRNR016020"/>
    </source>
</evidence>
<feature type="active site" evidence="5">
    <location>
        <position position="165"/>
    </location>
</feature>
<evidence type="ECO:0000256" key="5">
    <source>
        <dbReference type="PIRSR" id="PIRSR016020-1"/>
    </source>
</evidence>
<evidence type="ECO:0000313" key="6">
    <source>
        <dbReference type="EMBL" id="SEA74948.1"/>
    </source>
</evidence>
<evidence type="ECO:0000313" key="7">
    <source>
        <dbReference type="Proteomes" id="UP000199002"/>
    </source>
</evidence>
<proteinExistence type="inferred from homology"/>
<dbReference type="PANTHER" id="PTHR11122:SF13">
    <property type="entry name" value="GLUCOSE-6-PHOSPHATE 1-EPIMERASE"/>
    <property type="match status" value="1"/>
</dbReference>
<name>A0A1H4DQZ6_9BURK</name>
<dbReference type="GO" id="GO:0047938">
    <property type="term" value="F:glucose-6-phosphate 1-epimerase activity"/>
    <property type="evidence" value="ECO:0007669"/>
    <property type="project" value="UniProtKB-UniRule"/>
</dbReference>
<evidence type="ECO:0000256" key="2">
    <source>
        <dbReference type="ARBA" id="ARBA00005866"/>
    </source>
</evidence>
<organism evidence="6 7">
    <name type="scientific">Acidovorax soli</name>
    <dbReference type="NCBI Taxonomy" id="592050"/>
    <lineage>
        <taxon>Bacteria</taxon>
        <taxon>Pseudomonadati</taxon>
        <taxon>Pseudomonadota</taxon>
        <taxon>Betaproteobacteria</taxon>
        <taxon>Burkholderiales</taxon>
        <taxon>Comamonadaceae</taxon>
        <taxon>Acidovorax</taxon>
    </lineage>
</organism>
<dbReference type="InterPro" id="IPR025532">
    <property type="entry name" value="G6P_1-epimerase"/>
</dbReference>
<dbReference type="InterPro" id="IPR008183">
    <property type="entry name" value="Aldose_1/G6P_1-epimerase"/>
</dbReference>
<accession>A0A1H4DQZ6</accession>
<dbReference type="AlphaFoldDB" id="A0A1H4DQZ6"/>
<gene>
    <name evidence="6" type="ORF">SAMN05421875_12722</name>
</gene>
<protein>
    <recommendedName>
        <fullName evidence="4">Putative glucose-6-phosphate 1-epimerase</fullName>
        <ecNumber evidence="4">5.1.3.15</ecNumber>
    </recommendedName>
</protein>
<dbReference type="PIRSF" id="PIRSF016020">
    <property type="entry name" value="PHexose_mutarotase"/>
    <property type="match status" value="1"/>
</dbReference>
<sequence length="294" mass="31751">MPPDSAAVAAWGGTEIFQGQPCIRLQAPQGDSALVALHGAQVLSWVAGGRERLYLSPQAVFDGQSAIRGGIPLCFPQFNQRGPLPKHGFARNLAWRRVLSGGDGDAQSVVCLELADSEATRAWWPERFAAQLTVALGAGSLRVQLAVRNTGDTDADAWSFTTALHTYLRVENVEHVHLRGLDGCARWDAVADARGVQRGAVRLAGEYDCVFQAPAGPMQLLDGAQWLQITQSASLSDTVVWNPGAELCTRLADMPPDGYRSMLCVEAARIDQPVTLAPQAQWQGWQELRVLQAS</sequence>
<comment type="catalytic activity">
    <reaction evidence="1">
        <text>alpha-D-glucose 6-phosphate = beta-D-glucose 6-phosphate</text>
        <dbReference type="Rhea" id="RHEA:16249"/>
        <dbReference type="ChEBI" id="CHEBI:58225"/>
        <dbReference type="ChEBI" id="CHEBI:58247"/>
        <dbReference type="EC" id="5.1.3.15"/>
    </reaction>
</comment>
<dbReference type="RefSeq" id="WP_092699924.1">
    <property type="nucleotide sequence ID" value="NZ_CAXIQL010000015.1"/>
</dbReference>
<dbReference type="EMBL" id="FNQJ01000027">
    <property type="protein sequence ID" value="SEA74948.1"/>
    <property type="molecule type" value="Genomic_DNA"/>
</dbReference>